<dbReference type="GO" id="GO:0016114">
    <property type="term" value="P:terpenoid biosynthetic process"/>
    <property type="evidence" value="ECO:0007669"/>
    <property type="project" value="UniProtKB-ARBA"/>
</dbReference>
<evidence type="ECO:0000256" key="3">
    <source>
        <dbReference type="ARBA" id="ARBA00022679"/>
    </source>
</evidence>
<dbReference type="SUPFAM" id="SSF48576">
    <property type="entry name" value="Terpenoid synthases"/>
    <property type="match status" value="1"/>
</dbReference>
<evidence type="ECO:0000256" key="4">
    <source>
        <dbReference type="ARBA" id="ARBA00022723"/>
    </source>
</evidence>
<comment type="caution">
    <text evidence="8">The sequence shown here is derived from an EMBL/GenBank/DDBJ whole genome shotgun (WGS) entry which is preliminary data.</text>
</comment>
<keyword evidence="3 7" id="KW-0808">Transferase</keyword>
<dbReference type="PROSITE" id="PS00723">
    <property type="entry name" value="POLYPRENYL_SYNTHASE_1"/>
    <property type="match status" value="1"/>
</dbReference>
<protein>
    <submittedName>
        <fullName evidence="8">Geranyl transferase</fullName>
    </submittedName>
</protein>
<dbReference type="SFLD" id="SFLDG01017">
    <property type="entry name" value="Polyprenyl_Transferase_Like"/>
    <property type="match status" value="1"/>
</dbReference>
<evidence type="ECO:0000256" key="7">
    <source>
        <dbReference type="RuleBase" id="RU004466"/>
    </source>
</evidence>
<dbReference type="AlphaFoldDB" id="A0A9E5MNJ3"/>
<dbReference type="SFLD" id="SFLDS00005">
    <property type="entry name" value="Isoprenoid_Synthase_Type_I"/>
    <property type="match status" value="1"/>
</dbReference>
<dbReference type="Pfam" id="PF00348">
    <property type="entry name" value="polyprenyl_synt"/>
    <property type="match status" value="1"/>
</dbReference>
<keyword evidence="5" id="KW-0460">Magnesium</keyword>
<evidence type="ECO:0000256" key="5">
    <source>
        <dbReference type="ARBA" id="ARBA00022842"/>
    </source>
</evidence>
<sequence>MQPPLKAFLTECQARIETVLESALPPPNASEPTLVAAMRYSLLDGGKRIRPALAYASAQAIDAVSPATDQVASALECIHVYSLIHDDLPAMDDDNLRRGKPTCHIAFSEATATLAGDALQALAFQCLTGATDLDSDTRLQLVQQLCLAAGAQGMVGGQAIDLAAVNCAPDLQQLQRMHRLKTGALIVASVVMGAIATGKASPTQIAALKTYAEAIGLAFQVQDDILDVTADTATLGKQQGADIALNKPTYVALLGLEGARRKARDLHQQAVDALSGFDSKADTLRALSAYIVEREK</sequence>
<evidence type="ECO:0000313" key="8">
    <source>
        <dbReference type="EMBL" id="NHO67520.1"/>
    </source>
</evidence>
<dbReference type="EMBL" id="JAAONZ010000017">
    <property type="protein sequence ID" value="NHO67520.1"/>
    <property type="molecule type" value="Genomic_DNA"/>
</dbReference>
<dbReference type="GO" id="GO:0008654">
    <property type="term" value="P:phospholipid biosynthetic process"/>
    <property type="evidence" value="ECO:0007669"/>
    <property type="project" value="UniProtKB-ARBA"/>
</dbReference>
<evidence type="ECO:0000256" key="2">
    <source>
        <dbReference type="ARBA" id="ARBA00006706"/>
    </source>
</evidence>
<dbReference type="GO" id="GO:0004659">
    <property type="term" value="F:prenyltransferase activity"/>
    <property type="evidence" value="ECO:0007669"/>
    <property type="project" value="InterPro"/>
</dbReference>
<dbReference type="InterPro" id="IPR008949">
    <property type="entry name" value="Isoprenoid_synthase_dom_sf"/>
</dbReference>
<keyword evidence="6" id="KW-0414">Isoprene biosynthesis</keyword>
<dbReference type="FunFam" id="1.10.600.10:FF:000001">
    <property type="entry name" value="Geranylgeranyl diphosphate synthase"/>
    <property type="match status" value="1"/>
</dbReference>
<dbReference type="Proteomes" id="UP000787472">
    <property type="component" value="Unassembled WGS sequence"/>
</dbReference>
<gene>
    <name evidence="8" type="ORF">G8770_18400</name>
</gene>
<dbReference type="InterPro" id="IPR053378">
    <property type="entry name" value="Prenyl_diphosphate_synthase"/>
</dbReference>
<dbReference type="PANTHER" id="PTHR43281">
    <property type="entry name" value="FARNESYL DIPHOSPHATE SYNTHASE"/>
    <property type="match status" value="1"/>
</dbReference>
<dbReference type="CDD" id="cd00685">
    <property type="entry name" value="Trans_IPPS_HT"/>
    <property type="match status" value="1"/>
</dbReference>
<evidence type="ECO:0000256" key="1">
    <source>
        <dbReference type="ARBA" id="ARBA00001946"/>
    </source>
</evidence>
<dbReference type="InterPro" id="IPR000092">
    <property type="entry name" value="Polyprenyl_synt"/>
</dbReference>
<reference evidence="8" key="1">
    <citation type="submission" date="2020-03" db="EMBL/GenBank/DDBJ databases">
        <authorList>
            <person name="Guo F."/>
        </authorList>
    </citation>
    <scope>NUCLEOTIDE SEQUENCE</scope>
    <source>
        <strain evidence="8">JCM 30134</strain>
    </source>
</reference>
<keyword evidence="4" id="KW-0479">Metal-binding</keyword>
<dbReference type="InterPro" id="IPR033749">
    <property type="entry name" value="Polyprenyl_synt_CS"/>
</dbReference>
<evidence type="ECO:0000313" key="9">
    <source>
        <dbReference type="Proteomes" id="UP000787472"/>
    </source>
</evidence>
<proteinExistence type="inferred from homology"/>
<dbReference type="PROSITE" id="PS00444">
    <property type="entry name" value="POLYPRENYL_SYNTHASE_2"/>
    <property type="match status" value="1"/>
</dbReference>
<comment type="similarity">
    <text evidence="2 7">Belongs to the FPP/GGPP synthase family.</text>
</comment>
<evidence type="ECO:0000256" key="6">
    <source>
        <dbReference type="ARBA" id="ARBA00023229"/>
    </source>
</evidence>
<dbReference type="NCBIfam" id="NF045485">
    <property type="entry name" value="FPPsyn"/>
    <property type="match status" value="1"/>
</dbReference>
<dbReference type="GO" id="GO:0046872">
    <property type="term" value="F:metal ion binding"/>
    <property type="evidence" value="ECO:0007669"/>
    <property type="project" value="UniProtKB-KW"/>
</dbReference>
<organism evidence="8 9">
    <name type="scientific">Pseudomaricurvus hydrocarbonicus</name>
    <dbReference type="NCBI Taxonomy" id="1470433"/>
    <lineage>
        <taxon>Bacteria</taxon>
        <taxon>Pseudomonadati</taxon>
        <taxon>Pseudomonadota</taxon>
        <taxon>Gammaproteobacteria</taxon>
        <taxon>Cellvibrionales</taxon>
        <taxon>Cellvibrionaceae</taxon>
        <taxon>Pseudomaricurvus</taxon>
    </lineage>
</organism>
<dbReference type="RefSeq" id="WP_167190368.1">
    <property type="nucleotide sequence ID" value="NZ_JAAONZ010000017.1"/>
</dbReference>
<dbReference type="PANTHER" id="PTHR43281:SF1">
    <property type="entry name" value="FARNESYL DIPHOSPHATE SYNTHASE"/>
    <property type="match status" value="1"/>
</dbReference>
<keyword evidence="9" id="KW-1185">Reference proteome</keyword>
<name>A0A9E5MNJ3_9GAMM</name>
<accession>A0A9E5MNJ3</accession>
<comment type="cofactor">
    <cofactor evidence="1">
        <name>Mg(2+)</name>
        <dbReference type="ChEBI" id="CHEBI:18420"/>
    </cofactor>
</comment>
<dbReference type="Gene3D" id="1.10.600.10">
    <property type="entry name" value="Farnesyl Diphosphate Synthase"/>
    <property type="match status" value="1"/>
</dbReference>
<dbReference type="GO" id="GO:0005737">
    <property type="term" value="C:cytoplasm"/>
    <property type="evidence" value="ECO:0007669"/>
    <property type="project" value="UniProtKB-ARBA"/>
</dbReference>